<protein>
    <submittedName>
        <fullName evidence="2">Enoyl-CoA hydratase/isomerase family protein</fullName>
    </submittedName>
</protein>
<dbReference type="GO" id="GO:0003824">
    <property type="term" value="F:catalytic activity"/>
    <property type="evidence" value="ECO:0007669"/>
    <property type="project" value="UniProtKB-ARBA"/>
</dbReference>
<gene>
    <name evidence="2" type="ORF">HQ497_03010</name>
</gene>
<dbReference type="InterPro" id="IPR014748">
    <property type="entry name" value="Enoyl-CoA_hydra_C"/>
</dbReference>
<dbReference type="AlphaFoldDB" id="A0A972VV40"/>
<sequence length="279" mass="30289">MYESITLENVSSTAVLTFNRPASLNAFTYPMMDEFKHALATAEQDDTVTGIVITGAGRGFCAGMDMNALGTLSATGEQEGAESLKEKFKASPGDSFMGEDFTSGFTYLMTIRKPVIAAVNGACAGLGMSIALLCDLRFCADSAKFVTSFSQRGLVAEHGQSWILPRVIGPSRALDLLWSSRRVLADEALQIGLVDRVYGANEVLSRAIEYVQQLADSAAPVSLQVMKRQIYRHMNMSLGDAMAESTQLMDESLLRDDFKEGVASFMEKRAPAFSKIKTD</sequence>
<name>A0A972VV40_9GAMM</name>
<accession>A0A972VV40</accession>
<dbReference type="CDD" id="cd06558">
    <property type="entry name" value="crotonase-like"/>
    <property type="match status" value="1"/>
</dbReference>
<comment type="similarity">
    <text evidence="1">Belongs to the enoyl-CoA hydratase/isomerase family.</text>
</comment>
<dbReference type="InterPro" id="IPR029045">
    <property type="entry name" value="ClpP/crotonase-like_dom_sf"/>
</dbReference>
<organism evidence="2 3">
    <name type="scientific">SAR86 cluster bacterium</name>
    <dbReference type="NCBI Taxonomy" id="2030880"/>
    <lineage>
        <taxon>Bacteria</taxon>
        <taxon>Pseudomonadati</taxon>
        <taxon>Pseudomonadota</taxon>
        <taxon>Gammaproteobacteria</taxon>
        <taxon>SAR86 cluster</taxon>
    </lineage>
</organism>
<dbReference type="InterPro" id="IPR001753">
    <property type="entry name" value="Enoyl-CoA_hydra/iso"/>
</dbReference>
<dbReference type="SUPFAM" id="SSF52096">
    <property type="entry name" value="ClpP/crotonase"/>
    <property type="match status" value="1"/>
</dbReference>
<reference evidence="2" key="1">
    <citation type="submission" date="2020-05" db="EMBL/GenBank/DDBJ databases">
        <title>Sulfur intermediates as new biogeochemical hubs in an aquatic model microbial ecosystem.</title>
        <authorList>
            <person name="Vigneron A."/>
        </authorList>
    </citation>
    <scope>NUCLEOTIDE SEQUENCE</scope>
    <source>
        <strain evidence="2">Bin.250</strain>
    </source>
</reference>
<dbReference type="EMBL" id="JABMOJ010000108">
    <property type="protein sequence ID" value="NQV64313.1"/>
    <property type="molecule type" value="Genomic_DNA"/>
</dbReference>
<evidence type="ECO:0000256" key="1">
    <source>
        <dbReference type="ARBA" id="ARBA00005254"/>
    </source>
</evidence>
<dbReference type="Pfam" id="PF00378">
    <property type="entry name" value="ECH_1"/>
    <property type="match status" value="1"/>
</dbReference>
<dbReference type="InterPro" id="IPR051053">
    <property type="entry name" value="ECH/Chromodomain_protein"/>
</dbReference>
<dbReference type="Gene3D" id="3.90.226.10">
    <property type="entry name" value="2-enoyl-CoA Hydratase, Chain A, domain 1"/>
    <property type="match status" value="1"/>
</dbReference>
<proteinExistence type="inferred from homology"/>
<comment type="caution">
    <text evidence="2">The sequence shown here is derived from an EMBL/GenBank/DDBJ whole genome shotgun (WGS) entry which is preliminary data.</text>
</comment>
<evidence type="ECO:0000313" key="2">
    <source>
        <dbReference type="EMBL" id="NQV64313.1"/>
    </source>
</evidence>
<evidence type="ECO:0000313" key="3">
    <source>
        <dbReference type="Proteomes" id="UP000754644"/>
    </source>
</evidence>
<dbReference type="Gene3D" id="1.10.12.10">
    <property type="entry name" value="Lyase 2-enoyl-coa Hydratase, Chain A, domain 2"/>
    <property type="match status" value="1"/>
</dbReference>
<dbReference type="Proteomes" id="UP000754644">
    <property type="component" value="Unassembled WGS sequence"/>
</dbReference>
<dbReference type="PANTHER" id="PTHR43684">
    <property type="match status" value="1"/>
</dbReference>
<dbReference type="PANTHER" id="PTHR43684:SF4">
    <property type="entry name" value="ENOYL-COA HYDRATASE_ISOMERASE FAMILY PROTEIN (AFU_ORTHOLOGUE AFUA_1G01890)"/>
    <property type="match status" value="1"/>
</dbReference>